<evidence type="ECO:0000259" key="12">
    <source>
        <dbReference type="Pfam" id="PF00768"/>
    </source>
</evidence>
<keyword evidence="13" id="KW-0645">Protease</keyword>
<name>A0A4R4DTT3_9PROT</name>
<feature type="active site" description="Proton acceptor" evidence="7">
    <location>
        <position position="66"/>
    </location>
</feature>
<feature type="active site" evidence="7">
    <location>
        <position position="123"/>
    </location>
</feature>
<dbReference type="InterPro" id="IPR012338">
    <property type="entry name" value="Beta-lactam/transpept-like"/>
</dbReference>
<evidence type="ECO:0000256" key="6">
    <source>
        <dbReference type="ARBA" id="ARBA00023316"/>
    </source>
</evidence>
<keyword evidence="14" id="KW-1185">Reference proteome</keyword>
<keyword evidence="5" id="KW-0573">Peptidoglycan synthesis</keyword>
<dbReference type="GO" id="GO:0071555">
    <property type="term" value="P:cell wall organization"/>
    <property type="evidence" value="ECO:0007669"/>
    <property type="project" value="UniProtKB-KW"/>
</dbReference>
<dbReference type="Proteomes" id="UP000295023">
    <property type="component" value="Unassembled WGS sequence"/>
</dbReference>
<keyword evidence="13" id="KW-0121">Carboxypeptidase</keyword>
<dbReference type="Gene3D" id="3.40.710.10">
    <property type="entry name" value="DD-peptidase/beta-lactamase superfamily"/>
    <property type="match status" value="1"/>
</dbReference>
<feature type="signal peptide" evidence="11">
    <location>
        <begin position="1"/>
        <end position="30"/>
    </location>
</feature>
<accession>A0A4R4DTT3</accession>
<proteinExistence type="inferred from homology"/>
<dbReference type="EMBL" id="SKBM01000003">
    <property type="protein sequence ID" value="TCZ65408.1"/>
    <property type="molecule type" value="Genomic_DNA"/>
</dbReference>
<evidence type="ECO:0000256" key="4">
    <source>
        <dbReference type="ARBA" id="ARBA00022960"/>
    </source>
</evidence>
<keyword evidence="2 11" id="KW-0732">Signal</keyword>
<feature type="region of interest" description="Disordered" evidence="10">
    <location>
        <begin position="368"/>
        <end position="417"/>
    </location>
</feature>
<organism evidence="13 14">
    <name type="scientific">Roseicella aquatilis</name>
    <dbReference type="NCBI Taxonomy" id="2527868"/>
    <lineage>
        <taxon>Bacteria</taxon>
        <taxon>Pseudomonadati</taxon>
        <taxon>Pseudomonadota</taxon>
        <taxon>Alphaproteobacteria</taxon>
        <taxon>Acetobacterales</taxon>
        <taxon>Roseomonadaceae</taxon>
        <taxon>Roseicella</taxon>
    </lineage>
</organism>
<evidence type="ECO:0000256" key="5">
    <source>
        <dbReference type="ARBA" id="ARBA00022984"/>
    </source>
</evidence>
<evidence type="ECO:0000313" key="14">
    <source>
        <dbReference type="Proteomes" id="UP000295023"/>
    </source>
</evidence>
<dbReference type="GO" id="GO:0009002">
    <property type="term" value="F:serine-type D-Ala-D-Ala carboxypeptidase activity"/>
    <property type="evidence" value="ECO:0007669"/>
    <property type="project" value="InterPro"/>
</dbReference>
<keyword evidence="3" id="KW-0378">Hydrolase</keyword>
<dbReference type="InterPro" id="IPR001967">
    <property type="entry name" value="Peptidase_S11_N"/>
</dbReference>
<dbReference type="OrthoDB" id="9795979at2"/>
<dbReference type="PANTHER" id="PTHR21581">
    <property type="entry name" value="D-ALANYL-D-ALANINE CARBOXYPEPTIDASE"/>
    <property type="match status" value="1"/>
</dbReference>
<sequence>MSGTSAFLRSRAVRALMLALGVASATPAAAQIGSERYSALVVEARSGNALVAANPDERRYPASLTKMMTAYMAFEALREGKVELSSPVPVSYSAASMSPSKLGLAPGTTLTVEDCILAMATKSANDAAAALGEFLGGGSEDRFAQMMTLRARSLGMRNTTFRNASGLPDAEQTTTARDMTILGQRLIRDFPQYYGYFSTPYFVFRGRTLFNHNRLLQQYDGADGIKTGYVDDSGFNLVASAQREGVRLVAAVFGGRTGGERDRHMMALLDQGFTGMGIAPRSPVMASRGLGGMVASAHAATLAQSRREHLAARTERARAAREARLIAARADRAAVRVVRAAPKPVRAEPRLAQKNEPRTGLLRMAAARNTRQPVRMEQGDTSRSTAAAPRAAAVKAKPVKAAEKPAVKAGAGPRRAS</sequence>
<feature type="compositionally biased region" description="Low complexity" evidence="10">
    <location>
        <begin position="386"/>
        <end position="396"/>
    </location>
</feature>
<feature type="domain" description="Peptidase S11 D-alanyl-D-alanine carboxypeptidase A N-terminal" evidence="12">
    <location>
        <begin position="36"/>
        <end position="256"/>
    </location>
</feature>
<comment type="caution">
    <text evidence="13">The sequence shown here is derived from an EMBL/GenBank/DDBJ whole genome shotgun (WGS) entry which is preliminary data.</text>
</comment>
<evidence type="ECO:0000256" key="7">
    <source>
        <dbReference type="PIRSR" id="PIRSR618044-1"/>
    </source>
</evidence>
<dbReference type="Pfam" id="PF00768">
    <property type="entry name" value="Peptidase_S11"/>
    <property type="match status" value="1"/>
</dbReference>
<dbReference type="GO" id="GO:0006508">
    <property type="term" value="P:proteolysis"/>
    <property type="evidence" value="ECO:0007669"/>
    <property type="project" value="InterPro"/>
</dbReference>
<evidence type="ECO:0000256" key="10">
    <source>
        <dbReference type="SAM" id="MobiDB-lite"/>
    </source>
</evidence>
<feature type="chain" id="PRO_5020964730" evidence="11">
    <location>
        <begin position="31"/>
        <end position="417"/>
    </location>
</feature>
<comment type="similarity">
    <text evidence="1 9">Belongs to the peptidase S11 family.</text>
</comment>
<evidence type="ECO:0000256" key="9">
    <source>
        <dbReference type="RuleBase" id="RU004016"/>
    </source>
</evidence>
<dbReference type="InterPro" id="IPR018044">
    <property type="entry name" value="Peptidase_S11"/>
</dbReference>
<keyword evidence="6" id="KW-0961">Cell wall biogenesis/degradation</keyword>
<dbReference type="SUPFAM" id="SSF56601">
    <property type="entry name" value="beta-lactamase/transpeptidase-like"/>
    <property type="match status" value="1"/>
</dbReference>
<feature type="active site" description="Acyl-ester intermediate" evidence="7">
    <location>
        <position position="63"/>
    </location>
</feature>
<keyword evidence="4" id="KW-0133">Cell shape</keyword>
<evidence type="ECO:0000256" key="11">
    <source>
        <dbReference type="SAM" id="SignalP"/>
    </source>
</evidence>
<protein>
    <submittedName>
        <fullName evidence="13">D-alanyl-D-alanine carboxypeptidase</fullName>
    </submittedName>
</protein>
<evidence type="ECO:0000256" key="1">
    <source>
        <dbReference type="ARBA" id="ARBA00007164"/>
    </source>
</evidence>
<dbReference type="GO" id="GO:0009252">
    <property type="term" value="P:peptidoglycan biosynthetic process"/>
    <property type="evidence" value="ECO:0007669"/>
    <property type="project" value="UniProtKB-KW"/>
</dbReference>
<feature type="binding site" evidence="8">
    <location>
        <position position="226"/>
    </location>
    <ligand>
        <name>substrate</name>
    </ligand>
</feature>
<reference evidence="13 14" key="1">
    <citation type="submission" date="2019-03" db="EMBL/GenBank/DDBJ databases">
        <title>Paracraurococcus aquatilis NE82 genome sequence.</title>
        <authorList>
            <person name="Zhao Y."/>
            <person name="Du Z."/>
        </authorList>
    </citation>
    <scope>NUCLEOTIDE SEQUENCE [LARGE SCALE GENOMIC DNA]</scope>
    <source>
        <strain evidence="13 14">NE82</strain>
    </source>
</reference>
<gene>
    <name evidence="13" type="ORF">EXY23_04345</name>
</gene>
<evidence type="ECO:0000256" key="2">
    <source>
        <dbReference type="ARBA" id="ARBA00022729"/>
    </source>
</evidence>
<dbReference type="PRINTS" id="PR00725">
    <property type="entry name" value="DADACBPTASE1"/>
</dbReference>
<evidence type="ECO:0000256" key="3">
    <source>
        <dbReference type="ARBA" id="ARBA00022801"/>
    </source>
</evidence>
<dbReference type="PANTHER" id="PTHR21581:SF6">
    <property type="entry name" value="TRAFFICKING PROTEIN PARTICLE COMPLEX SUBUNIT 12"/>
    <property type="match status" value="1"/>
</dbReference>
<dbReference type="GO" id="GO:0008360">
    <property type="term" value="P:regulation of cell shape"/>
    <property type="evidence" value="ECO:0007669"/>
    <property type="project" value="UniProtKB-KW"/>
</dbReference>
<dbReference type="AlphaFoldDB" id="A0A4R4DTT3"/>
<evidence type="ECO:0000256" key="8">
    <source>
        <dbReference type="PIRSR" id="PIRSR618044-2"/>
    </source>
</evidence>
<evidence type="ECO:0000313" key="13">
    <source>
        <dbReference type="EMBL" id="TCZ65408.1"/>
    </source>
</evidence>